<dbReference type="EMBL" id="CP144751">
    <property type="protein sequence ID" value="WVZ87106.1"/>
    <property type="molecule type" value="Genomic_DNA"/>
</dbReference>
<keyword evidence="3" id="KW-1185">Reference proteome</keyword>
<organism evidence="2 3">
    <name type="scientific">Paspalum notatum var. saurae</name>
    <dbReference type="NCBI Taxonomy" id="547442"/>
    <lineage>
        <taxon>Eukaryota</taxon>
        <taxon>Viridiplantae</taxon>
        <taxon>Streptophyta</taxon>
        <taxon>Embryophyta</taxon>
        <taxon>Tracheophyta</taxon>
        <taxon>Spermatophyta</taxon>
        <taxon>Magnoliopsida</taxon>
        <taxon>Liliopsida</taxon>
        <taxon>Poales</taxon>
        <taxon>Poaceae</taxon>
        <taxon>PACMAD clade</taxon>
        <taxon>Panicoideae</taxon>
        <taxon>Andropogonodae</taxon>
        <taxon>Paspaleae</taxon>
        <taxon>Paspalinae</taxon>
        <taxon>Paspalum</taxon>
    </lineage>
</organism>
<feature type="region of interest" description="Disordered" evidence="1">
    <location>
        <begin position="1"/>
        <end position="26"/>
    </location>
</feature>
<dbReference type="AlphaFoldDB" id="A0AAQ3U7Z4"/>
<reference evidence="2 3" key="1">
    <citation type="submission" date="2024-02" db="EMBL/GenBank/DDBJ databases">
        <title>High-quality chromosome-scale genome assembly of Pensacola bahiagrass (Paspalum notatum Flugge var. saurae).</title>
        <authorList>
            <person name="Vega J.M."/>
            <person name="Podio M."/>
            <person name="Orjuela J."/>
            <person name="Siena L.A."/>
            <person name="Pessino S.C."/>
            <person name="Combes M.C."/>
            <person name="Mariac C."/>
            <person name="Albertini E."/>
            <person name="Pupilli F."/>
            <person name="Ortiz J.P.A."/>
            <person name="Leblanc O."/>
        </authorList>
    </citation>
    <scope>NUCLEOTIDE SEQUENCE [LARGE SCALE GENOMIC DNA]</scope>
    <source>
        <strain evidence="2">R1</strain>
        <tissue evidence="2">Leaf</tissue>
    </source>
</reference>
<sequence length="68" mass="6846">MEGEPAVEEDERGGEPAVGDEHLRGPPCRVLRRSAMGSRCAPGRSAAGAAVTAPSVLRHGAASAVPPS</sequence>
<evidence type="ECO:0000313" key="3">
    <source>
        <dbReference type="Proteomes" id="UP001341281"/>
    </source>
</evidence>
<accession>A0AAQ3U7Z4</accession>
<protein>
    <submittedName>
        <fullName evidence="2">Uncharacterized protein</fullName>
    </submittedName>
</protein>
<evidence type="ECO:0000313" key="2">
    <source>
        <dbReference type="EMBL" id="WVZ87106.1"/>
    </source>
</evidence>
<name>A0AAQ3U7Z4_PASNO</name>
<dbReference type="Proteomes" id="UP001341281">
    <property type="component" value="Chromosome 07"/>
</dbReference>
<gene>
    <name evidence="2" type="ORF">U9M48_033798</name>
</gene>
<evidence type="ECO:0000256" key="1">
    <source>
        <dbReference type="SAM" id="MobiDB-lite"/>
    </source>
</evidence>
<feature type="compositionally biased region" description="Acidic residues" evidence="1">
    <location>
        <begin position="1"/>
        <end position="12"/>
    </location>
</feature>
<proteinExistence type="predicted"/>